<accession>A0A1D1Z9Y4</accession>
<feature type="compositionally biased region" description="Basic and acidic residues" evidence="1">
    <location>
        <begin position="278"/>
        <end position="291"/>
    </location>
</feature>
<feature type="compositionally biased region" description="Pro residues" evidence="1">
    <location>
        <begin position="1"/>
        <end position="12"/>
    </location>
</feature>
<dbReference type="EMBL" id="GDJX01004228">
    <property type="protein sequence ID" value="JAT63708.1"/>
    <property type="molecule type" value="Transcribed_RNA"/>
</dbReference>
<feature type="compositionally biased region" description="Low complexity" evidence="1">
    <location>
        <begin position="33"/>
        <end position="45"/>
    </location>
</feature>
<protein>
    <submittedName>
        <fullName evidence="2">Uncharacterized protein</fullName>
    </submittedName>
</protein>
<feature type="non-terminal residue" evidence="2">
    <location>
        <position position="325"/>
    </location>
</feature>
<proteinExistence type="predicted"/>
<feature type="region of interest" description="Disordered" evidence="1">
    <location>
        <begin position="160"/>
        <end position="182"/>
    </location>
</feature>
<evidence type="ECO:0000313" key="2">
    <source>
        <dbReference type="EMBL" id="JAT63708.1"/>
    </source>
</evidence>
<feature type="region of interest" description="Disordered" evidence="1">
    <location>
        <begin position="237"/>
        <end position="325"/>
    </location>
</feature>
<reference evidence="2" key="1">
    <citation type="submission" date="2015-07" db="EMBL/GenBank/DDBJ databases">
        <title>Transcriptome Assembly of Anthurium amnicola.</title>
        <authorList>
            <person name="Suzuki J."/>
        </authorList>
    </citation>
    <scope>NUCLEOTIDE SEQUENCE</scope>
</reference>
<evidence type="ECO:0000256" key="1">
    <source>
        <dbReference type="SAM" id="MobiDB-lite"/>
    </source>
</evidence>
<feature type="non-terminal residue" evidence="2">
    <location>
        <position position="1"/>
    </location>
</feature>
<feature type="region of interest" description="Disordered" evidence="1">
    <location>
        <begin position="1"/>
        <end position="58"/>
    </location>
</feature>
<organism evidence="2">
    <name type="scientific">Anthurium amnicola</name>
    <dbReference type="NCBI Taxonomy" id="1678845"/>
    <lineage>
        <taxon>Eukaryota</taxon>
        <taxon>Viridiplantae</taxon>
        <taxon>Streptophyta</taxon>
        <taxon>Embryophyta</taxon>
        <taxon>Tracheophyta</taxon>
        <taxon>Spermatophyta</taxon>
        <taxon>Magnoliopsida</taxon>
        <taxon>Liliopsida</taxon>
        <taxon>Araceae</taxon>
        <taxon>Pothoideae</taxon>
        <taxon>Potheae</taxon>
        <taxon>Anthurium</taxon>
    </lineage>
</organism>
<feature type="compositionally biased region" description="Polar residues" evidence="1">
    <location>
        <begin position="160"/>
        <end position="177"/>
    </location>
</feature>
<sequence>GVANPSRPPPSSTPASSRTSPQRGRATMPDVTAPPASAATAATPTGEDDNNLVKEEEEEKRVVEEISGWLRVYSDGSVDRTWTGDPELQYLVSPYHPSASAAEAISLHDVSVHDGHLPLRIYLPVTFTPAGGDGQHPGATTSTSFPAARMASQYSTCVSRIRSRSATPTSNGGTRSSPMGGAPSPMGQVIGWSLVAPSGSASASSWSIISTVSNGPSLFLSDSLLLSRTKPGCSNTPPANLTFGARNPVPPLPPSSSLPARAATSCTRLPPALSPNRNTREKSACRRREAKAGCSSSSSPAVARERSQRRPAKQSSTAAGRRCSG</sequence>
<gene>
    <name evidence="2" type="ORF">g.79935</name>
</gene>
<name>A0A1D1Z9Y4_9ARAE</name>
<dbReference type="AlphaFoldDB" id="A0A1D1Z9Y4"/>